<gene>
    <name evidence="1" type="ORF">ACFQ4G_13010</name>
</gene>
<sequence>MTKRTLVLAGLVLAGLLLVGLAAAVFGPKGRSEAPASGVVRTDDAPQPSRKIPTLYCEFYNFVGRSPKVGFTFAVTDRDSRPDFAQVSQFEMDGSRAEFGRDTPRPAWAFDDAQVPATLTSPDGAIVINLYAYDRTKSGGAWFEAGLRSVQYLNLDGKCRQGAA</sequence>
<keyword evidence="2" id="KW-1185">Reference proteome</keyword>
<accession>A0ABW3WZV0</accession>
<reference evidence="2" key="1">
    <citation type="journal article" date="2019" name="Int. J. Syst. Evol. Microbiol.">
        <title>The Global Catalogue of Microorganisms (GCM) 10K type strain sequencing project: providing services to taxonomists for standard genome sequencing and annotation.</title>
        <authorList>
            <consortium name="The Broad Institute Genomics Platform"/>
            <consortium name="The Broad Institute Genome Sequencing Center for Infectious Disease"/>
            <person name="Wu L."/>
            <person name="Ma J."/>
        </authorList>
    </citation>
    <scope>NUCLEOTIDE SEQUENCE [LARGE SCALE GENOMIC DNA]</scope>
    <source>
        <strain evidence="2">CCUG 56108</strain>
    </source>
</reference>
<evidence type="ECO:0000313" key="1">
    <source>
        <dbReference type="EMBL" id="MFD1302490.1"/>
    </source>
</evidence>
<proteinExistence type="predicted"/>
<evidence type="ECO:0000313" key="2">
    <source>
        <dbReference type="Proteomes" id="UP001597176"/>
    </source>
</evidence>
<dbReference type="RefSeq" id="WP_238206144.1">
    <property type="nucleotide sequence ID" value="NZ_JBHTND010000016.1"/>
</dbReference>
<protein>
    <submittedName>
        <fullName evidence="1">Uncharacterized protein</fullName>
    </submittedName>
</protein>
<dbReference type="EMBL" id="JBHTND010000016">
    <property type="protein sequence ID" value="MFD1302490.1"/>
    <property type="molecule type" value="Genomic_DNA"/>
</dbReference>
<name>A0ABW3WZV0_9HYPH</name>
<comment type="caution">
    <text evidence="1">The sequence shown here is derived from an EMBL/GenBank/DDBJ whole genome shotgun (WGS) entry which is preliminary data.</text>
</comment>
<organism evidence="1 2">
    <name type="scientific">Methylobacterium marchantiae</name>
    <dbReference type="NCBI Taxonomy" id="600331"/>
    <lineage>
        <taxon>Bacteria</taxon>
        <taxon>Pseudomonadati</taxon>
        <taxon>Pseudomonadota</taxon>
        <taxon>Alphaproteobacteria</taxon>
        <taxon>Hyphomicrobiales</taxon>
        <taxon>Methylobacteriaceae</taxon>
        <taxon>Methylobacterium</taxon>
    </lineage>
</organism>
<dbReference type="Proteomes" id="UP001597176">
    <property type="component" value="Unassembled WGS sequence"/>
</dbReference>